<dbReference type="GO" id="GO:0008616">
    <property type="term" value="P:tRNA queuosine(34) biosynthetic process"/>
    <property type="evidence" value="ECO:0007669"/>
    <property type="project" value="UniProtKB-UniRule"/>
</dbReference>
<feature type="binding site" evidence="9">
    <location>
        <position position="191"/>
    </location>
    <ligand>
        <name>[4Fe-4S] cluster</name>
        <dbReference type="ChEBI" id="CHEBI:49883"/>
        <label>1</label>
    </ligand>
</feature>
<organism evidence="11 12">
    <name type="scientific">Mucilaginibacter terrenus</name>
    <dbReference type="NCBI Taxonomy" id="2482727"/>
    <lineage>
        <taxon>Bacteria</taxon>
        <taxon>Pseudomonadati</taxon>
        <taxon>Bacteroidota</taxon>
        <taxon>Sphingobacteriia</taxon>
        <taxon>Sphingobacteriales</taxon>
        <taxon>Sphingobacteriaceae</taxon>
        <taxon>Mucilaginibacter</taxon>
    </lineage>
</organism>
<dbReference type="InterPro" id="IPR004453">
    <property type="entry name" value="QueG"/>
</dbReference>
<dbReference type="Pfam" id="PF13484">
    <property type="entry name" value="Fer4_16"/>
    <property type="match status" value="1"/>
</dbReference>
<reference evidence="11 12" key="1">
    <citation type="submission" date="2018-08" db="EMBL/GenBank/DDBJ databases">
        <title>Mucilaginibacter terrae sp. nov., isolated from manganese diggings.</title>
        <authorList>
            <person name="Huang Y."/>
            <person name="Zhou Z."/>
        </authorList>
    </citation>
    <scope>NUCLEOTIDE SEQUENCE [LARGE SCALE GENOMIC DNA]</scope>
    <source>
        <strain evidence="11 12">ZH6</strain>
    </source>
</reference>
<dbReference type="GO" id="GO:0031419">
    <property type="term" value="F:cobalamin binding"/>
    <property type="evidence" value="ECO:0007669"/>
    <property type="project" value="UniProtKB-KW"/>
</dbReference>
<keyword evidence="5 9" id="KW-0671">Queuosine biosynthesis</keyword>
<name>A0A3E2NWA4_9SPHI</name>
<comment type="cofactor">
    <cofactor evidence="9">
        <name>cob(II)alamin</name>
        <dbReference type="ChEBI" id="CHEBI:16304"/>
    </cofactor>
</comment>
<dbReference type="OrthoDB" id="9784571at2"/>
<keyword evidence="2 9" id="KW-0963">Cytoplasm</keyword>
<keyword evidence="8 9" id="KW-0411">Iron-sulfur</keyword>
<evidence type="ECO:0000256" key="4">
    <source>
        <dbReference type="ARBA" id="ARBA00022723"/>
    </source>
</evidence>
<evidence type="ECO:0000259" key="10">
    <source>
        <dbReference type="PROSITE" id="PS51379"/>
    </source>
</evidence>
<feature type="binding site" evidence="9">
    <location>
        <position position="214"/>
    </location>
    <ligand>
        <name>[4Fe-4S] cluster</name>
        <dbReference type="ChEBI" id="CHEBI:49883"/>
        <label>2</label>
    </ligand>
</feature>
<feature type="active site" description="Proton donor" evidence="9">
    <location>
        <position position="133"/>
    </location>
</feature>
<dbReference type="InterPro" id="IPR017900">
    <property type="entry name" value="4Fe4S_Fe_S_CS"/>
</dbReference>
<dbReference type="SUPFAM" id="SSF46548">
    <property type="entry name" value="alpha-helical ferredoxin"/>
    <property type="match status" value="1"/>
</dbReference>
<dbReference type="NCBIfam" id="TIGR00276">
    <property type="entry name" value="tRNA epoxyqueuosine(34) reductase QueG"/>
    <property type="match status" value="1"/>
</dbReference>
<dbReference type="Pfam" id="PF08331">
    <property type="entry name" value="QueG_DUF1730"/>
    <property type="match status" value="1"/>
</dbReference>
<keyword evidence="7 9" id="KW-0408">Iron</keyword>
<keyword evidence="9" id="KW-0846">Cobalamin</keyword>
<comment type="catalytic activity">
    <reaction evidence="9">
        <text>epoxyqueuosine(34) in tRNA + AH2 = queuosine(34) in tRNA + A + H2O</text>
        <dbReference type="Rhea" id="RHEA:32159"/>
        <dbReference type="Rhea" id="RHEA-COMP:18571"/>
        <dbReference type="Rhea" id="RHEA-COMP:18582"/>
        <dbReference type="ChEBI" id="CHEBI:13193"/>
        <dbReference type="ChEBI" id="CHEBI:15377"/>
        <dbReference type="ChEBI" id="CHEBI:17499"/>
        <dbReference type="ChEBI" id="CHEBI:194431"/>
        <dbReference type="ChEBI" id="CHEBI:194443"/>
        <dbReference type="EC" id="1.17.99.6"/>
    </reaction>
</comment>
<accession>A0A3E2NWA4</accession>
<keyword evidence="9" id="KW-0170">Cobalt</keyword>
<sequence length="327" mass="37204">MQQNRQAYSQLIKDEAKALGFMFCGISKAEFLEEEAPRLEAWLNKGMQGKMRYMENYFDKRLDPRLLVDGAKSVISVGLNYYTDTVQSDPEAPKISKYAYGADYHTVIKEKLKLLMQIINEQIGEVGGRAFVDSAPVLDKAWAKKAGLGWIGKNSNLLNKKAGSFFFLAELIVDIELDYDVEPTADHCGSCTRCIDACPTDAIVAPYIVDGSRCISYLTIELKNEIPQEFEGKMDNWMFGCDVCQDVCPWNKFSVLHNEPAFDPHPDLHGITKRDWEDITRDVFQKVFKNSAVKRTKFEGLQRNIKFLNHQPTAKDKKVIFNPNFAD</sequence>
<keyword evidence="12" id="KW-1185">Reference proteome</keyword>
<dbReference type="InterPro" id="IPR017896">
    <property type="entry name" value="4Fe4S_Fe-S-bd"/>
</dbReference>
<evidence type="ECO:0000313" key="11">
    <source>
        <dbReference type="EMBL" id="RFZ85293.1"/>
    </source>
</evidence>
<evidence type="ECO:0000256" key="6">
    <source>
        <dbReference type="ARBA" id="ARBA00023002"/>
    </source>
</evidence>
<comment type="cofactor">
    <cofactor evidence="9">
        <name>[4Fe-4S] cluster</name>
        <dbReference type="ChEBI" id="CHEBI:49883"/>
    </cofactor>
    <text evidence="9">Binds 2 [4Fe-4S] clusters per monomer.</text>
</comment>
<dbReference type="UniPathway" id="UPA00392"/>
<feature type="binding site" evidence="9">
    <location>
        <position position="168"/>
    </location>
    <ligand>
        <name>cob(II)alamin</name>
        <dbReference type="ChEBI" id="CHEBI:16304"/>
    </ligand>
</feature>
<dbReference type="Gene3D" id="3.30.70.20">
    <property type="match status" value="1"/>
</dbReference>
<dbReference type="HAMAP" id="MF_00916">
    <property type="entry name" value="QueG"/>
    <property type="match status" value="1"/>
</dbReference>
<dbReference type="PANTHER" id="PTHR30002:SF4">
    <property type="entry name" value="EPOXYQUEUOSINE REDUCTASE"/>
    <property type="match status" value="1"/>
</dbReference>
<evidence type="ECO:0000313" key="12">
    <source>
        <dbReference type="Proteomes" id="UP000260823"/>
    </source>
</evidence>
<evidence type="ECO:0000256" key="9">
    <source>
        <dbReference type="HAMAP-Rule" id="MF_00916"/>
    </source>
</evidence>
<evidence type="ECO:0000256" key="8">
    <source>
        <dbReference type="ARBA" id="ARBA00023014"/>
    </source>
</evidence>
<feature type="binding site" evidence="9">
    <location>
        <position position="188"/>
    </location>
    <ligand>
        <name>[4Fe-4S] cluster</name>
        <dbReference type="ChEBI" id="CHEBI:49883"/>
        <label>1</label>
    </ligand>
</feature>
<feature type="binding site" evidence="9">
    <location>
        <position position="133"/>
    </location>
    <ligand>
        <name>cob(II)alamin</name>
        <dbReference type="ChEBI" id="CHEBI:16304"/>
    </ligand>
</feature>
<evidence type="ECO:0000256" key="1">
    <source>
        <dbReference type="ARBA" id="ARBA00022485"/>
    </source>
</evidence>
<dbReference type="PROSITE" id="PS51379">
    <property type="entry name" value="4FE4S_FER_2"/>
    <property type="match status" value="1"/>
</dbReference>
<keyword evidence="4 9" id="KW-0479">Metal-binding</keyword>
<comment type="function">
    <text evidence="9">Catalyzes the conversion of epoxyqueuosine (oQ) to queuosine (Q), which is a hypermodified base found in the wobble positions of tRNA(Asp), tRNA(Asn), tRNA(His) and tRNA(Tyr).</text>
</comment>
<dbReference type="PROSITE" id="PS00198">
    <property type="entry name" value="4FE4S_FER_1"/>
    <property type="match status" value="1"/>
</dbReference>
<feature type="binding site" evidence="9">
    <location>
        <position position="248"/>
    </location>
    <ligand>
        <name>[4Fe-4S] cluster</name>
        <dbReference type="ChEBI" id="CHEBI:49883"/>
        <label>1</label>
    </ligand>
</feature>
<feature type="binding site" evidence="9">
    <location>
        <position position="157"/>
    </location>
    <ligand>
        <name>cob(II)alamin</name>
        <dbReference type="ChEBI" id="CHEBI:16304"/>
    </ligand>
</feature>
<dbReference type="Proteomes" id="UP000260823">
    <property type="component" value="Unassembled WGS sequence"/>
</dbReference>
<feature type="binding site" evidence="9">
    <location>
        <position position="216"/>
    </location>
    <ligand>
        <name>cob(II)alamin</name>
        <dbReference type="ChEBI" id="CHEBI:16304"/>
    </ligand>
</feature>
<feature type="binding site" evidence="9">
    <location>
        <position position="241"/>
    </location>
    <ligand>
        <name>[4Fe-4S] cluster</name>
        <dbReference type="ChEBI" id="CHEBI:49883"/>
        <label>2</label>
    </ligand>
</feature>
<proteinExistence type="inferred from homology"/>
<keyword evidence="3 9" id="KW-0819">tRNA processing</keyword>
<feature type="binding site" evidence="9">
    <location>
        <position position="244"/>
    </location>
    <ligand>
        <name>[4Fe-4S] cluster</name>
        <dbReference type="ChEBI" id="CHEBI:49883"/>
        <label>2</label>
    </ligand>
</feature>
<comment type="subcellular location">
    <subcellularLocation>
        <location evidence="9">Cytoplasm</location>
    </subcellularLocation>
</comment>
<dbReference type="EMBL" id="QWDE01000001">
    <property type="protein sequence ID" value="RFZ85293.1"/>
    <property type="molecule type" value="Genomic_DNA"/>
</dbReference>
<gene>
    <name evidence="9 11" type="primary">queG</name>
    <name evidence="11" type="ORF">DYU05_06765</name>
</gene>
<dbReference type="InterPro" id="IPR013542">
    <property type="entry name" value="QueG_DUF1730"/>
</dbReference>
<dbReference type="GO" id="GO:0005737">
    <property type="term" value="C:cytoplasm"/>
    <property type="evidence" value="ECO:0007669"/>
    <property type="project" value="UniProtKB-SubCell"/>
</dbReference>
<feature type="domain" description="4Fe-4S ferredoxin-type" evidence="10">
    <location>
        <begin position="179"/>
        <end position="208"/>
    </location>
</feature>
<feature type="binding site" evidence="9">
    <location>
        <begin position="241"/>
        <end position="242"/>
    </location>
    <ligand>
        <name>cob(II)alamin</name>
        <dbReference type="ChEBI" id="CHEBI:16304"/>
    </ligand>
</feature>
<evidence type="ECO:0000256" key="7">
    <source>
        <dbReference type="ARBA" id="ARBA00023004"/>
    </source>
</evidence>
<feature type="binding site" evidence="9">
    <location>
        <position position="223"/>
    </location>
    <ligand>
        <name>tRNA</name>
        <dbReference type="ChEBI" id="CHEBI:17843"/>
    </ligand>
</feature>
<feature type="binding site" evidence="9">
    <location>
        <position position="154"/>
    </location>
    <ligand>
        <name>cob(II)alamin</name>
        <dbReference type="ChEBI" id="CHEBI:16304"/>
    </ligand>
</feature>
<comment type="caution">
    <text evidence="11">The sequence shown here is derived from an EMBL/GenBank/DDBJ whole genome shotgun (WGS) entry which is preliminary data.</text>
</comment>
<dbReference type="EC" id="1.17.99.6" evidence="9"/>
<dbReference type="GO" id="GO:0051539">
    <property type="term" value="F:4 iron, 4 sulfur cluster binding"/>
    <property type="evidence" value="ECO:0007669"/>
    <property type="project" value="UniProtKB-KW"/>
</dbReference>
<comment type="subunit">
    <text evidence="9">Monomer.</text>
</comment>
<dbReference type="FunFam" id="3.30.70.20:FF:000037">
    <property type="entry name" value="Epoxyqueuosine reductase"/>
    <property type="match status" value="1"/>
</dbReference>
<comment type="caution">
    <text evidence="9">Lacks conserved residue(s) required for the propagation of feature annotation.</text>
</comment>
<evidence type="ECO:0000256" key="3">
    <source>
        <dbReference type="ARBA" id="ARBA00022694"/>
    </source>
</evidence>
<comment type="similarity">
    <text evidence="9">Belongs to the QueG family.</text>
</comment>
<protein>
    <recommendedName>
        <fullName evidence="9">Epoxyqueuosine reductase</fullName>
        <ecNumber evidence="9">1.17.99.6</ecNumber>
    </recommendedName>
    <alternativeName>
        <fullName evidence="9">Queuosine biosynthesis protein QueG</fullName>
    </alternativeName>
</protein>
<dbReference type="RefSeq" id="WP_117382193.1">
    <property type="nucleotide sequence ID" value="NZ_QWDE01000001.1"/>
</dbReference>
<feature type="binding site" evidence="9">
    <location>
        <position position="194"/>
    </location>
    <ligand>
        <name>[4Fe-4S] cluster</name>
        <dbReference type="ChEBI" id="CHEBI:49883"/>
        <label>1</label>
    </ligand>
</feature>
<feature type="binding site" evidence="9">
    <location>
        <position position="61"/>
    </location>
    <ligand>
        <name>cob(II)alamin</name>
        <dbReference type="ChEBI" id="CHEBI:16304"/>
    </ligand>
</feature>
<dbReference type="GO" id="GO:0052693">
    <property type="term" value="F:epoxyqueuosine reductase activity"/>
    <property type="evidence" value="ECO:0007669"/>
    <property type="project" value="UniProtKB-UniRule"/>
</dbReference>
<feature type="binding site" evidence="9">
    <location>
        <position position="198"/>
    </location>
    <ligand>
        <name>[4Fe-4S] cluster</name>
        <dbReference type="ChEBI" id="CHEBI:49883"/>
        <label>2</label>
    </ligand>
</feature>
<evidence type="ECO:0000256" key="5">
    <source>
        <dbReference type="ARBA" id="ARBA00022785"/>
    </source>
</evidence>
<dbReference type="PANTHER" id="PTHR30002">
    <property type="entry name" value="EPOXYQUEUOSINE REDUCTASE"/>
    <property type="match status" value="1"/>
</dbReference>
<comment type="pathway">
    <text evidence="9">tRNA modification; tRNA-queuosine biosynthesis.</text>
</comment>
<dbReference type="GO" id="GO:0046872">
    <property type="term" value="F:metal ion binding"/>
    <property type="evidence" value="ECO:0007669"/>
    <property type="project" value="UniProtKB-KW"/>
</dbReference>
<dbReference type="AlphaFoldDB" id="A0A3E2NWA4"/>
<keyword evidence="1 9" id="KW-0004">4Fe-4S</keyword>
<keyword evidence="6 9" id="KW-0560">Oxidoreductase</keyword>
<evidence type="ECO:0000256" key="2">
    <source>
        <dbReference type="ARBA" id="ARBA00022490"/>
    </source>
</evidence>